<evidence type="ECO:0000313" key="3">
    <source>
        <dbReference type="EMBL" id="MDT0330802.1"/>
    </source>
</evidence>
<dbReference type="EMBL" id="JAVREP010000015">
    <property type="protein sequence ID" value="MDT0330802.1"/>
    <property type="molecule type" value="Genomic_DNA"/>
</dbReference>
<evidence type="ECO:0000259" key="2">
    <source>
        <dbReference type="Pfam" id="PF13808"/>
    </source>
</evidence>
<dbReference type="InterPro" id="IPR051698">
    <property type="entry name" value="Transposase_11-like"/>
</dbReference>
<dbReference type="PANTHER" id="PTHR30298:SF0">
    <property type="entry name" value="PROTEIN YBFL-RELATED"/>
    <property type="match status" value="1"/>
</dbReference>
<dbReference type="InterPro" id="IPR002559">
    <property type="entry name" value="Transposase_11"/>
</dbReference>
<feature type="domain" description="H repeat-associated protein N-terminal" evidence="2">
    <location>
        <begin position="19"/>
        <end position="109"/>
    </location>
</feature>
<feature type="domain" description="Transposase IS4-like" evidence="1">
    <location>
        <begin position="156"/>
        <end position="365"/>
    </location>
</feature>
<sequence length="405" mass="43805">MLANLSPIDPHTIPDLRTYLRAIPDPRFLRGLWHPLDAILAICACAAASGAKTIEEIAEWGQRAPLRLLTALGVRPHPLHYRRSPAACTIDRVLCRINAHALDAAICAYLADRHHATTATGDDGDGATDNARPALPAIAVDGKALKGSARLDQPRRHLLSALAHHPPLTLAQSEVGAKTNETRHFLPLLQGLDLAGRVVTFDALHTVKEHLKRLVKGKGAHYVAMVKGNQPTLHAQISGLPWGRTPIAHTRSEKGHGRRESRSIKVMGIADSLGGICFSHARLVLRVHRRQQETGKKQTRETVFAVTSLDAHQATPADLAAYVRGHWAIENSSHHIRDVTFGEDACTVHTGSAPRAMAALRNLAIGVLKSAGADNIAKTTRAIRDLPEHALPFYGIGYEPDLSGT</sequence>
<evidence type="ECO:0000313" key="4">
    <source>
        <dbReference type="Proteomes" id="UP001183390"/>
    </source>
</evidence>
<dbReference type="NCBIfam" id="NF033564">
    <property type="entry name" value="transpos_ISAs1"/>
    <property type="match status" value="1"/>
</dbReference>
<evidence type="ECO:0000259" key="1">
    <source>
        <dbReference type="Pfam" id="PF01609"/>
    </source>
</evidence>
<protein>
    <submittedName>
        <fullName evidence="3">ISAs1 family transposase</fullName>
    </submittedName>
</protein>
<organism evidence="3 4">
    <name type="scientific">Nocardiopsis lambiniae</name>
    <dbReference type="NCBI Taxonomy" id="3075539"/>
    <lineage>
        <taxon>Bacteria</taxon>
        <taxon>Bacillati</taxon>
        <taxon>Actinomycetota</taxon>
        <taxon>Actinomycetes</taxon>
        <taxon>Streptosporangiales</taxon>
        <taxon>Nocardiopsidaceae</taxon>
        <taxon>Nocardiopsis</taxon>
    </lineage>
</organism>
<dbReference type="Proteomes" id="UP001183390">
    <property type="component" value="Unassembled WGS sequence"/>
</dbReference>
<gene>
    <name evidence="3" type="ORF">RM479_20480</name>
</gene>
<dbReference type="InterPro" id="IPR047647">
    <property type="entry name" value="ISAs1_transpos"/>
</dbReference>
<comment type="caution">
    <text evidence="3">The sequence shown here is derived from an EMBL/GenBank/DDBJ whole genome shotgun (WGS) entry which is preliminary data.</text>
</comment>
<name>A0ABU2MDU9_9ACTN</name>
<dbReference type="PANTHER" id="PTHR30298">
    <property type="entry name" value="H REPEAT-ASSOCIATED PREDICTED TRANSPOSASE"/>
    <property type="match status" value="1"/>
</dbReference>
<reference evidence="4" key="1">
    <citation type="submission" date="2023-07" db="EMBL/GenBank/DDBJ databases">
        <title>30 novel species of actinomycetes from the DSMZ collection.</title>
        <authorList>
            <person name="Nouioui I."/>
        </authorList>
    </citation>
    <scope>NUCLEOTIDE SEQUENCE [LARGE SCALE GENOMIC DNA]</scope>
    <source>
        <strain evidence="4">DSM 44743</strain>
    </source>
</reference>
<dbReference type="RefSeq" id="WP_311513391.1">
    <property type="nucleotide sequence ID" value="NZ_JAVREP010000015.1"/>
</dbReference>
<dbReference type="InterPro" id="IPR032806">
    <property type="entry name" value="YbfD_N"/>
</dbReference>
<proteinExistence type="predicted"/>
<keyword evidence="4" id="KW-1185">Reference proteome</keyword>
<dbReference type="Pfam" id="PF01609">
    <property type="entry name" value="DDE_Tnp_1"/>
    <property type="match status" value="1"/>
</dbReference>
<dbReference type="Pfam" id="PF13808">
    <property type="entry name" value="DDE_Tnp_1_assoc"/>
    <property type="match status" value="1"/>
</dbReference>
<accession>A0ABU2MDU9</accession>